<dbReference type="Gene3D" id="3.30.2130.30">
    <property type="match status" value="1"/>
</dbReference>
<dbReference type="PROSITE" id="PS51165">
    <property type="entry name" value="THUMP"/>
    <property type="match status" value="1"/>
</dbReference>
<feature type="binding site" evidence="19">
    <location>
        <position position="272"/>
    </location>
    <ligand>
        <name>ATP</name>
        <dbReference type="ChEBI" id="CHEBI:30616"/>
    </ligand>
</feature>
<dbReference type="InterPro" id="IPR014729">
    <property type="entry name" value="Rossmann-like_a/b/a_fold"/>
</dbReference>
<feature type="domain" description="THUMP" evidence="20">
    <location>
        <begin position="67"/>
        <end position="172"/>
    </location>
</feature>
<reference evidence="22" key="1">
    <citation type="submission" date="2018-12" db="EMBL/GenBank/DDBJ databases">
        <title>Dusodibacter welbiota gen. nov., sp. nov., isolated from human faeces and emended description of the Oscillibacter genus.</title>
        <authorList>
            <person name="Le Roy T."/>
            <person name="Van der Smissen P."/>
            <person name="Delzenne N."/>
            <person name="Muccioli G."/>
            <person name="Collet J.F."/>
            <person name="Cani P.D."/>
        </authorList>
    </citation>
    <scope>NUCLEOTIDE SEQUENCE [LARGE SCALE GENOMIC DNA]</scope>
    <source>
        <strain evidence="22">J115</strain>
    </source>
</reference>
<comment type="pathway">
    <text evidence="2 19">Cofactor biosynthesis; thiamine diphosphate biosynthesis.</text>
</comment>
<dbReference type="InterPro" id="IPR049961">
    <property type="entry name" value="ThiI_N"/>
</dbReference>
<proteinExistence type="inferred from homology"/>
<evidence type="ECO:0000256" key="12">
    <source>
        <dbReference type="ARBA" id="ARBA00058382"/>
    </source>
</evidence>
<dbReference type="Proteomes" id="UP000298642">
    <property type="component" value="Chromosome"/>
</dbReference>
<evidence type="ECO:0000256" key="8">
    <source>
        <dbReference type="ARBA" id="ARBA00022884"/>
    </source>
</evidence>
<keyword evidence="5 19" id="KW-0808">Transferase</keyword>
<evidence type="ECO:0000313" key="21">
    <source>
        <dbReference type="EMBL" id="QCI61015.1"/>
    </source>
</evidence>
<dbReference type="GO" id="GO:0005829">
    <property type="term" value="C:cytosol"/>
    <property type="evidence" value="ECO:0007669"/>
    <property type="project" value="TreeGrafter"/>
</dbReference>
<evidence type="ECO:0000256" key="16">
    <source>
        <dbReference type="ARBA" id="ARBA00075337"/>
    </source>
</evidence>
<evidence type="ECO:0000313" key="22">
    <source>
        <dbReference type="Proteomes" id="UP000298642"/>
    </source>
</evidence>
<evidence type="ECO:0000256" key="7">
    <source>
        <dbReference type="ARBA" id="ARBA00022840"/>
    </source>
</evidence>
<evidence type="ECO:0000256" key="10">
    <source>
        <dbReference type="ARBA" id="ARBA00050570"/>
    </source>
</evidence>
<dbReference type="GO" id="GO:0000049">
    <property type="term" value="F:tRNA binding"/>
    <property type="evidence" value="ECO:0007669"/>
    <property type="project" value="UniProtKB-UniRule"/>
</dbReference>
<comment type="catalytic activity">
    <reaction evidence="10 19">
        <text>[ThiI sulfur-carrier protein]-S-sulfanyl-L-cysteine + a uridine in tRNA + 2 reduced [2Fe-2S]-[ferredoxin] + ATP + H(+) = [ThiI sulfur-carrier protein]-L-cysteine + a 4-thiouridine in tRNA + 2 oxidized [2Fe-2S]-[ferredoxin] + AMP + diphosphate</text>
        <dbReference type="Rhea" id="RHEA:24176"/>
        <dbReference type="Rhea" id="RHEA-COMP:10000"/>
        <dbReference type="Rhea" id="RHEA-COMP:10001"/>
        <dbReference type="Rhea" id="RHEA-COMP:13337"/>
        <dbReference type="Rhea" id="RHEA-COMP:13338"/>
        <dbReference type="Rhea" id="RHEA-COMP:13339"/>
        <dbReference type="Rhea" id="RHEA-COMP:13340"/>
        <dbReference type="ChEBI" id="CHEBI:15378"/>
        <dbReference type="ChEBI" id="CHEBI:29950"/>
        <dbReference type="ChEBI" id="CHEBI:30616"/>
        <dbReference type="ChEBI" id="CHEBI:33019"/>
        <dbReference type="ChEBI" id="CHEBI:33737"/>
        <dbReference type="ChEBI" id="CHEBI:33738"/>
        <dbReference type="ChEBI" id="CHEBI:61963"/>
        <dbReference type="ChEBI" id="CHEBI:65315"/>
        <dbReference type="ChEBI" id="CHEBI:136798"/>
        <dbReference type="ChEBI" id="CHEBI:456215"/>
        <dbReference type="EC" id="2.8.1.4"/>
    </reaction>
</comment>
<dbReference type="SUPFAM" id="SSF52402">
    <property type="entry name" value="Adenine nucleotide alpha hydrolases-like"/>
    <property type="match status" value="1"/>
</dbReference>
<comment type="similarity">
    <text evidence="13 19">Belongs to the ThiI family.</text>
</comment>
<dbReference type="GO" id="GO:0002937">
    <property type="term" value="P:tRNA 4-thiouridine biosynthesis"/>
    <property type="evidence" value="ECO:0007669"/>
    <property type="project" value="TreeGrafter"/>
</dbReference>
<dbReference type="Pfam" id="PF22025">
    <property type="entry name" value="ThiI_fer"/>
    <property type="match status" value="1"/>
</dbReference>
<comment type="subcellular location">
    <subcellularLocation>
        <location evidence="1 19">Cytoplasm</location>
    </subcellularLocation>
</comment>
<feature type="binding site" evidence="19">
    <location>
        <position position="294"/>
    </location>
    <ligand>
        <name>ATP</name>
        <dbReference type="ChEBI" id="CHEBI:30616"/>
    </ligand>
</feature>
<dbReference type="InterPro" id="IPR004114">
    <property type="entry name" value="THUMP_dom"/>
</dbReference>
<feature type="binding site" evidence="19">
    <location>
        <position position="303"/>
    </location>
    <ligand>
        <name>ATP</name>
        <dbReference type="ChEBI" id="CHEBI:30616"/>
    </ligand>
</feature>
<evidence type="ECO:0000256" key="9">
    <source>
        <dbReference type="ARBA" id="ARBA00022977"/>
    </source>
</evidence>
<sequence length="402" mass="44364">MNASPAPQEIFLLKLGEVVLKGQNRQSFEDKLLANVRRRVKNCGSFQCSLRQSTIYVEPQGEDCDMEAAWDACRQVFGIAAVARAVPCEKTVDAIVEAARTYLADAFAVAKSFKVESKRADKMFPMNSIQLSQAVGGDLAELFPHVAVDVHTPDLTVFVEIREKYAYVHTPSVPGAGGLPIGMGGRAVSLLSGGIDSPVSSWMMARRGVELEMVHFVSPPYTSQQAQDKVLELARLLTAWTGRLLVHIVPFTEIQEEIRRNCPEEYFTLIMRRFMMRIAEAIARKANAGALVTGESLGQVASQTMLALGVTEDVTSLPVLRPLIGMDKVEIIRMSREIGVFDTSILPYEDCCTVFTPRHPATRPRLEDVRQAEAALDVESLVQKALADETWVRVKSTDPARI</sequence>
<evidence type="ECO:0000256" key="11">
    <source>
        <dbReference type="ARBA" id="ARBA00052330"/>
    </source>
</evidence>
<protein>
    <recommendedName>
        <fullName evidence="15 19">Probable tRNA sulfurtransferase</fullName>
        <ecNumber evidence="14 19">2.8.1.4</ecNumber>
    </recommendedName>
    <alternativeName>
        <fullName evidence="16 19">Sulfur carrier protein ThiS sulfurtransferase</fullName>
    </alternativeName>
    <alternativeName>
        <fullName evidence="17 19">Thiamine biosynthesis protein ThiI</fullName>
    </alternativeName>
    <alternativeName>
        <fullName evidence="18 19">tRNA 4-thiouridine synthase</fullName>
    </alternativeName>
</protein>
<feature type="binding site" evidence="19">
    <location>
        <begin position="190"/>
        <end position="191"/>
    </location>
    <ligand>
        <name>ATP</name>
        <dbReference type="ChEBI" id="CHEBI:30616"/>
    </ligand>
</feature>
<dbReference type="EC" id="2.8.1.4" evidence="14 19"/>
<dbReference type="CDD" id="cd01712">
    <property type="entry name" value="PPase_ThiI"/>
    <property type="match status" value="1"/>
</dbReference>
<comment type="catalytic activity">
    <reaction evidence="11 19">
        <text>[ThiS sulfur-carrier protein]-C-terminal Gly-Gly-AMP + S-sulfanyl-L-cysteinyl-[cysteine desulfurase] + AH2 = [ThiS sulfur-carrier protein]-C-terminal-Gly-aminoethanethioate + L-cysteinyl-[cysteine desulfurase] + A + AMP + 2 H(+)</text>
        <dbReference type="Rhea" id="RHEA:43340"/>
        <dbReference type="Rhea" id="RHEA-COMP:12157"/>
        <dbReference type="Rhea" id="RHEA-COMP:12158"/>
        <dbReference type="Rhea" id="RHEA-COMP:12910"/>
        <dbReference type="Rhea" id="RHEA-COMP:19908"/>
        <dbReference type="ChEBI" id="CHEBI:13193"/>
        <dbReference type="ChEBI" id="CHEBI:15378"/>
        <dbReference type="ChEBI" id="CHEBI:17499"/>
        <dbReference type="ChEBI" id="CHEBI:29950"/>
        <dbReference type="ChEBI" id="CHEBI:61963"/>
        <dbReference type="ChEBI" id="CHEBI:90618"/>
        <dbReference type="ChEBI" id="CHEBI:232372"/>
        <dbReference type="ChEBI" id="CHEBI:456215"/>
    </reaction>
</comment>
<dbReference type="InterPro" id="IPR049962">
    <property type="entry name" value="THUMP_ThiI"/>
</dbReference>
<evidence type="ECO:0000256" key="13">
    <source>
        <dbReference type="ARBA" id="ARBA00061472"/>
    </source>
</evidence>
<accession>A0A4D7AT10</accession>
<dbReference type="SUPFAM" id="SSF143437">
    <property type="entry name" value="THUMP domain-like"/>
    <property type="match status" value="1"/>
</dbReference>
<keyword evidence="6 19" id="KW-0547">Nucleotide-binding</keyword>
<dbReference type="CDD" id="cd11716">
    <property type="entry name" value="THUMP_ThiI"/>
    <property type="match status" value="1"/>
</dbReference>
<dbReference type="AlphaFoldDB" id="A0A4D7AT10"/>
<evidence type="ECO:0000256" key="18">
    <source>
        <dbReference type="ARBA" id="ARBA00080570"/>
    </source>
</evidence>
<dbReference type="Pfam" id="PF02568">
    <property type="entry name" value="ThiI"/>
    <property type="match status" value="1"/>
</dbReference>
<dbReference type="Pfam" id="PF02926">
    <property type="entry name" value="THUMP"/>
    <property type="match status" value="1"/>
</dbReference>
<dbReference type="InterPro" id="IPR050102">
    <property type="entry name" value="tRNA_sulfurtransferase_ThiI"/>
</dbReference>
<evidence type="ECO:0000256" key="5">
    <source>
        <dbReference type="ARBA" id="ARBA00022679"/>
    </source>
</evidence>
<dbReference type="KEGG" id="obj:EIO64_09780"/>
<dbReference type="EMBL" id="CP034413">
    <property type="protein sequence ID" value="QCI61015.1"/>
    <property type="molecule type" value="Genomic_DNA"/>
</dbReference>
<evidence type="ECO:0000256" key="14">
    <source>
        <dbReference type="ARBA" id="ARBA00066827"/>
    </source>
</evidence>
<dbReference type="PANTHER" id="PTHR43209:SF1">
    <property type="entry name" value="TRNA SULFURTRANSFERASE"/>
    <property type="match status" value="1"/>
</dbReference>
<keyword evidence="4 19" id="KW-0820">tRNA-binding</keyword>
<dbReference type="SMART" id="SM00981">
    <property type="entry name" value="THUMP"/>
    <property type="match status" value="1"/>
</dbReference>
<organism evidence="21 22">
    <name type="scientific">Dysosmobacter welbionis</name>
    <dbReference type="NCBI Taxonomy" id="2093857"/>
    <lineage>
        <taxon>Bacteria</taxon>
        <taxon>Bacillati</taxon>
        <taxon>Bacillota</taxon>
        <taxon>Clostridia</taxon>
        <taxon>Eubacteriales</taxon>
        <taxon>Oscillospiraceae</taxon>
        <taxon>Dysosmobacter</taxon>
    </lineage>
</organism>
<dbReference type="GO" id="GO:0052837">
    <property type="term" value="P:thiazole biosynthetic process"/>
    <property type="evidence" value="ECO:0007669"/>
    <property type="project" value="TreeGrafter"/>
</dbReference>
<name>A0A4D7AT10_9FIRM</name>
<dbReference type="UniPathway" id="UPA00060"/>
<dbReference type="GO" id="GO:0005524">
    <property type="term" value="F:ATP binding"/>
    <property type="evidence" value="ECO:0007669"/>
    <property type="project" value="UniProtKB-UniRule"/>
</dbReference>
<dbReference type="RefSeq" id="WP_036631114.1">
    <property type="nucleotide sequence ID" value="NZ_DBGCGV010000017.1"/>
</dbReference>
<evidence type="ECO:0000256" key="3">
    <source>
        <dbReference type="ARBA" id="ARBA00022490"/>
    </source>
</evidence>
<dbReference type="NCBIfam" id="TIGR00342">
    <property type="entry name" value="tRNA uracil 4-sulfurtransferase ThiI"/>
    <property type="match status" value="1"/>
</dbReference>
<keyword evidence="9 19" id="KW-0784">Thiamine biosynthesis</keyword>
<dbReference type="PANTHER" id="PTHR43209">
    <property type="entry name" value="TRNA SULFURTRANSFERASE"/>
    <property type="match status" value="1"/>
</dbReference>
<evidence type="ECO:0000256" key="2">
    <source>
        <dbReference type="ARBA" id="ARBA00004948"/>
    </source>
</evidence>
<evidence type="ECO:0000256" key="4">
    <source>
        <dbReference type="ARBA" id="ARBA00022555"/>
    </source>
</evidence>
<feature type="binding site" evidence="19">
    <location>
        <begin position="215"/>
        <end position="216"/>
    </location>
    <ligand>
        <name>ATP</name>
        <dbReference type="ChEBI" id="CHEBI:30616"/>
    </ligand>
</feature>
<evidence type="ECO:0000256" key="1">
    <source>
        <dbReference type="ARBA" id="ARBA00004496"/>
    </source>
</evidence>
<dbReference type="InterPro" id="IPR054173">
    <property type="entry name" value="ThiI_fer"/>
</dbReference>
<keyword evidence="3 19" id="KW-0963">Cytoplasm</keyword>
<dbReference type="InterPro" id="IPR003720">
    <property type="entry name" value="tRNA_STrfase"/>
</dbReference>
<dbReference type="FunFam" id="3.40.50.620:FF:000053">
    <property type="entry name" value="Probable tRNA sulfurtransferase"/>
    <property type="match status" value="1"/>
</dbReference>
<evidence type="ECO:0000256" key="19">
    <source>
        <dbReference type="HAMAP-Rule" id="MF_00021"/>
    </source>
</evidence>
<dbReference type="GO" id="GO:0009229">
    <property type="term" value="P:thiamine diphosphate biosynthetic process"/>
    <property type="evidence" value="ECO:0007669"/>
    <property type="project" value="UniProtKB-UniRule"/>
</dbReference>
<keyword evidence="22" id="KW-1185">Reference proteome</keyword>
<evidence type="ECO:0000259" key="20">
    <source>
        <dbReference type="PROSITE" id="PS51165"/>
    </source>
</evidence>
<evidence type="ECO:0000256" key="15">
    <source>
        <dbReference type="ARBA" id="ARBA00071867"/>
    </source>
</evidence>
<gene>
    <name evidence="19 21" type="primary">thiI</name>
    <name evidence="21" type="ORF">EIO64_09780</name>
</gene>
<dbReference type="GO" id="GO:0140741">
    <property type="term" value="F:tRNA-uracil-4 sulfurtransferase activity"/>
    <property type="evidence" value="ECO:0007669"/>
    <property type="project" value="UniProtKB-EC"/>
</dbReference>
<evidence type="ECO:0000256" key="6">
    <source>
        <dbReference type="ARBA" id="ARBA00022741"/>
    </source>
</evidence>
<keyword evidence="8 19" id="KW-0694">RNA-binding</keyword>
<comment type="function">
    <text evidence="12 19">Catalyzes the ATP-dependent transfer of a sulfur to tRNA to produce 4-thiouridine in position 8 of tRNAs, which functions as a near-UV photosensor. Also catalyzes the transfer of sulfur to the sulfur carrier protein ThiS, forming ThiS-thiocarboxylate. This is a step in the synthesis of thiazole, in the thiamine biosynthesis pathway. The sulfur is donated as persulfide by IscS.</text>
</comment>
<dbReference type="InterPro" id="IPR020536">
    <property type="entry name" value="ThiI_AANH"/>
</dbReference>
<evidence type="ECO:0000256" key="17">
    <source>
        <dbReference type="ARBA" id="ARBA00077849"/>
    </source>
</evidence>
<dbReference type="HAMAP" id="MF_00021">
    <property type="entry name" value="ThiI"/>
    <property type="match status" value="1"/>
</dbReference>
<dbReference type="GO" id="GO:0004810">
    <property type="term" value="F:CCA tRNA nucleotidyltransferase activity"/>
    <property type="evidence" value="ECO:0007669"/>
    <property type="project" value="InterPro"/>
</dbReference>
<dbReference type="Gene3D" id="3.40.50.620">
    <property type="entry name" value="HUPs"/>
    <property type="match status" value="1"/>
</dbReference>
<keyword evidence="7 19" id="KW-0067">ATP-binding</keyword>
<dbReference type="GO" id="GO:0009228">
    <property type="term" value="P:thiamine biosynthetic process"/>
    <property type="evidence" value="ECO:0007669"/>
    <property type="project" value="UniProtKB-KW"/>
</dbReference>